<dbReference type="AlphaFoldDB" id="A0A7L5AH42"/>
<dbReference type="KEGG" id="mant:BHD05_08055"/>
<organism evidence="1 2">
    <name type="scientific">Marisediminicola antarctica</name>
    <dbReference type="NCBI Taxonomy" id="674079"/>
    <lineage>
        <taxon>Bacteria</taxon>
        <taxon>Bacillati</taxon>
        <taxon>Actinomycetota</taxon>
        <taxon>Actinomycetes</taxon>
        <taxon>Micrococcales</taxon>
        <taxon>Microbacteriaceae</taxon>
        <taxon>Marisediminicola</taxon>
    </lineage>
</organism>
<evidence type="ECO:0000313" key="2">
    <source>
        <dbReference type="Proteomes" id="UP000464507"/>
    </source>
</evidence>
<sequence>MRCEDLWDHVSTVALAASAVRSIDGDHLRLWWTFHMLKFTPTAVLTIGMLSLSGCTASDTQRVPPSLPPTPTAATEQELSGEGAIFLSEFVQEHPGHFDPDLLPGSFLFAEAGIGPAEYPLPALSADSDQLVLTIFCDDATEYEVALTSGGEIVDRTWGDSCDADGLVNYKTAPIDADRSSLSAAVTVDEKASFRMFDSPQ</sequence>
<dbReference type="EMBL" id="CP017146">
    <property type="protein sequence ID" value="QHO69597.1"/>
    <property type="molecule type" value="Genomic_DNA"/>
</dbReference>
<dbReference type="Proteomes" id="UP000464507">
    <property type="component" value="Chromosome"/>
</dbReference>
<accession>A0A7L5AH42</accession>
<reference evidence="1 2" key="1">
    <citation type="submission" date="2016-09" db="EMBL/GenBank/DDBJ databases">
        <title>Complete genome sequence of microbes from the polar regions.</title>
        <authorList>
            <person name="Liao L."/>
            <person name="Chen B."/>
        </authorList>
    </citation>
    <scope>NUCLEOTIDE SEQUENCE [LARGE SCALE GENOMIC DNA]</scope>
    <source>
        <strain evidence="1 2">ZS314</strain>
    </source>
</reference>
<proteinExistence type="predicted"/>
<protein>
    <submittedName>
        <fullName evidence="1">Uncharacterized protein</fullName>
    </submittedName>
</protein>
<gene>
    <name evidence="1" type="ORF">BHD05_08055</name>
</gene>
<evidence type="ECO:0000313" key="1">
    <source>
        <dbReference type="EMBL" id="QHO69597.1"/>
    </source>
</evidence>
<keyword evidence="2" id="KW-1185">Reference proteome</keyword>
<name>A0A7L5AH42_9MICO</name>